<dbReference type="Gene3D" id="1.25.40.10">
    <property type="entry name" value="Tetratricopeptide repeat domain"/>
    <property type="match status" value="1"/>
</dbReference>
<proteinExistence type="predicted"/>
<dbReference type="PANTHER" id="PTHR14094:SF9">
    <property type="entry name" value="SIGNAL RECOGNITION PARTICLE SUBUNIT SRP72"/>
    <property type="match status" value="1"/>
</dbReference>
<evidence type="ECO:0000256" key="1">
    <source>
        <dbReference type="SAM" id="MobiDB-lite"/>
    </source>
</evidence>
<evidence type="ECO:0000313" key="3">
    <source>
        <dbReference type="Proteomes" id="UP001151760"/>
    </source>
</evidence>
<dbReference type="Proteomes" id="UP001151760">
    <property type="component" value="Unassembled WGS sequence"/>
</dbReference>
<comment type="caution">
    <text evidence="2">The sequence shown here is derived from an EMBL/GenBank/DDBJ whole genome shotgun (WGS) entry which is preliminary data.</text>
</comment>
<feature type="region of interest" description="Disordered" evidence="1">
    <location>
        <begin position="82"/>
        <end position="103"/>
    </location>
</feature>
<reference evidence="2" key="2">
    <citation type="submission" date="2022-01" db="EMBL/GenBank/DDBJ databases">
        <authorList>
            <person name="Yamashiro T."/>
            <person name="Shiraishi A."/>
            <person name="Satake H."/>
            <person name="Nakayama K."/>
        </authorList>
    </citation>
    <scope>NUCLEOTIDE SEQUENCE</scope>
</reference>
<evidence type="ECO:0000313" key="2">
    <source>
        <dbReference type="EMBL" id="GJS90666.1"/>
    </source>
</evidence>
<name>A0ABQ4ZLN4_9ASTR</name>
<dbReference type="InterPro" id="IPR011990">
    <property type="entry name" value="TPR-like_helical_dom_sf"/>
</dbReference>
<dbReference type="InterPro" id="IPR026270">
    <property type="entry name" value="SRP72"/>
</dbReference>
<dbReference type="PANTHER" id="PTHR14094">
    <property type="entry name" value="SIGNAL RECOGNITION PARTICLE 72"/>
    <property type="match status" value="1"/>
</dbReference>
<gene>
    <name evidence="2" type="ORF">Tco_0773302</name>
</gene>
<organism evidence="2 3">
    <name type="scientific">Tanacetum coccineum</name>
    <dbReference type="NCBI Taxonomy" id="301880"/>
    <lineage>
        <taxon>Eukaryota</taxon>
        <taxon>Viridiplantae</taxon>
        <taxon>Streptophyta</taxon>
        <taxon>Embryophyta</taxon>
        <taxon>Tracheophyta</taxon>
        <taxon>Spermatophyta</taxon>
        <taxon>Magnoliopsida</taxon>
        <taxon>eudicotyledons</taxon>
        <taxon>Gunneridae</taxon>
        <taxon>Pentapetalae</taxon>
        <taxon>asterids</taxon>
        <taxon>campanulids</taxon>
        <taxon>Asterales</taxon>
        <taxon>Asteraceae</taxon>
        <taxon>Asteroideae</taxon>
        <taxon>Anthemideae</taxon>
        <taxon>Anthemidinae</taxon>
        <taxon>Tanacetum</taxon>
    </lineage>
</organism>
<keyword evidence="3" id="KW-1185">Reference proteome</keyword>
<dbReference type="EMBL" id="BQNB010011444">
    <property type="protein sequence ID" value="GJS90666.1"/>
    <property type="molecule type" value="Genomic_DNA"/>
</dbReference>
<protein>
    <submittedName>
        <fullName evidence="2">Signal recognition particle subunit SRP72</fullName>
    </submittedName>
</protein>
<reference evidence="2" key="1">
    <citation type="journal article" date="2022" name="Int. J. Mol. Sci.">
        <title>Draft Genome of Tanacetum Coccineum: Genomic Comparison of Closely Related Tanacetum-Family Plants.</title>
        <authorList>
            <person name="Yamashiro T."/>
            <person name="Shiraishi A."/>
            <person name="Nakayama K."/>
            <person name="Satake H."/>
        </authorList>
    </citation>
    <scope>NUCLEOTIDE SEQUENCE</scope>
</reference>
<accession>A0ABQ4ZLN4</accession>
<sequence>MQTKIELTLEQTQQGVSDEVLSDTKVFTMTMKILPEPTSNKQCGRLEIAPAIILSVYGSSTSAAVIDKRNIQFRHNQTILLQSTNNMPPKAKPKSKASTGPAPPPVAVEDLFTSLNGHIQRSEYHQAVKLADQVLAVVPGDEDAIRCKVVALIMADNFDDAIHEIDVFAHSIDFGFFKVYDNNQIRTVYKVRN</sequence>